<comment type="caution">
    <text evidence="2">The sequence shown here is derived from an EMBL/GenBank/DDBJ whole genome shotgun (WGS) entry which is preliminary data.</text>
</comment>
<proteinExistence type="predicted"/>
<dbReference type="InterPro" id="IPR032716">
    <property type="entry name" value="ACC_epsilon"/>
</dbReference>
<organism evidence="2 3">
    <name type="scientific">Pengzhenrongella frigida</name>
    <dbReference type="NCBI Taxonomy" id="1259133"/>
    <lineage>
        <taxon>Bacteria</taxon>
        <taxon>Bacillati</taxon>
        <taxon>Actinomycetota</taxon>
        <taxon>Actinomycetes</taxon>
        <taxon>Micrococcales</taxon>
        <taxon>Pengzhenrongella</taxon>
    </lineage>
</organism>
<dbReference type="Proteomes" id="UP000293764">
    <property type="component" value="Unassembled WGS sequence"/>
</dbReference>
<dbReference type="Pfam" id="PF13822">
    <property type="entry name" value="ACC_epsilon"/>
    <property type="match status" value="1"/>
</dbReference>
<evidence type="ECO:0000256" key="1">
    <source>
        <dbReference type="SAM" id="MobiDB-lite"/>
    </source>
</evidence>
<dbReference type="OrthoDB" id="4828913at2"/>
<protein>
    <submittedName>
        <fullName evidence="2">Acyl-CoA carboxylase subunit epsilon</fullName>
    </submittedName>
</protein>
<name>A0A4Q5N1U6_9MICO</name>
<dbReference type="GO" id="GO:0003989">
    <property type="term" value="F:acetyl-CoA carboxylase activity"/>
    <property type="evidence" value="ECO:0007669"/>
    <property type="project" value="InterPro"/>
</dbReference>
<keyword evidence="3" id="KW-1185">Reference proteome</keyword>
<sequence>MDDLGGEPAVVHVVRGEPDDVELAALVAGLAAAGAEAGDDDPTATHPHTAWSDRSRAMRGRTGPRTPTAPGADSWRWSLRA</sequence>
<dbReference type="EMBL" id="SDWW01000009">
    <property type="protein sequence ID" value="RYV52069.1"/>
    <property type="molecule type" value="Genomic_DNA"/>
</dbReference>
<accession>A0A4Q5N1U6</accession>
<reference evidence="2 3" key="1">
    <citation type="submission" date="2019-01" db="EMBL/GenBank/DDBJ databases">
        <title>Novel species of Cellulomonas.</title>
        <authorList>
            <person name="Liu Q."/>
            <person name="Xin Y.-H."/>
        </authorList>
    </citation>
    <scope>NUCLEOTIDE SEQUENCE [LARGE SCALE GENOMIC DNA]</scope>
    <source>
        <strain evidence="2 3">HLT2-17</strain>
    </source>
</reference>
<dbReference type="GO" id="GO:0004658">
    <property type="term" value="F:propionyl-CoA carboxylase activity"/>
    <property type="evidence" value="ECO:0007669"/>
    <property type="project" value="InterPro"/>
</dbReference>
<feature type="region of interest" description="Disordered" evidence="1">
    <location>
        <begin position="34"/>
        <end position="81"/>
    </location>
</feature>
<evidence type="ECO:0000313" key="3">
    <source>
        <dbReference type="Proteomes" id="UP000293764"/>
    </source>
</evidence>
<evidence type="ECO:0000313" key="2">
    <source>
        <dbReference type="EMBL" id="RYV52069.1"/>
    </source>
</evidence>
<dbReference type="AlphaFoldDB" id="A0A4Q5N1U6"/>
<gene>
    <name evidence="2" type="ORF">EUA98_05515</name>
</gene>